<gene>
    <name evidence="1" type="ORF">JFN90_01430</name>
</gene>
<dbReference type="Pfam" id="PF11756">
    <property type="entry name" value="YgbA_NO"/>
    <property type="match status" value="1"/>
</dbReference>
<dbReference type="InterPro" id="IPR020483">
    <property type="entry name" value="Uncharacterised_YgbA"/>
</dbReference>
<sequence length="111" mass="12537">MPSSHIDREKLTIRYMITLYCRANGHRASRLCSGCSDILNYAYAKIGACSYLPGKKPACGLCRSNCFDVNKRGQLAQIMRKTGLRMLMHHPLLTIAHLGDAIRKRKKRGML</sequence>
<accession>A0ABS0YLD1</accession>
<dbReference type="EMBL" id="JAEMHK010000001">
    <property type="protein sequence ID" value="MBJ6798791.1"/>
    <property type="molecule type" value="Genomic_DNA"/>
</dbReference>
<dbReference type="Proteomes" id="UP000641025">
    <property type="component" value="Unassembled WGS sequence"/>
</dbReference>
<evidence type="ECO:0000313" key="1">
    <source>
        <dbReference type="EMBL" id="MBJ6798791.1"/>
    </source>
</evidence>
<dbReference type="RefSeq" id="WP_199393318.1">
    <property type="nucleotide sequence ID" value="NZ_JAEMHK010000001.1"/>
</dbReference>
<comment type="caution">
    <text evidence="1">The sequence shown here is derived from an EMBL/GenBank/DDBJ whole genome shotgun (WGS) entry which is preliminary data.</text>
</comment>
<evidence type="ECO:0000313" key="2">
    <source>
        <dbReference type="Proteomes" id="UP000641025"/>
    </source>
</evidence>
<keyword evidence="2" id="KW-1185">Reference proteome</keyword>
<reference evidence="1 2" key="1">
    <citation type="submission" date="2020-12" db="EMBL/GenBank/DDBJ databases">
        <title>Geomonas sp. Red259, isolated from paddy soil.</title>
        <authorList>
            <person name="Xu Z."/>
            <person name="Zhang Z."/>
            <person name="Masuda Y."/>
            <person name="Itoh H."/>
            <person name="Senoo K."/>
        </authorList>
    </citation>
    <scope>NUCLEOTIDE SEQUENCE [LARGE SCALE GENOMIC DNA]</scope>
    <source>
        <strain evidence="1 2">Red259</strain>
    </source>
</reference>
<protein>
    <submittedName>
        <fullName evidence="1">Nitrous oxide-stimulated promoter family protein</fullName>
    </submittedName>
</protein>
<name>A0ABS0YLD1_9BACT</name>
<proteinExistence type="predicted"/>
<organism evidence="1 2">
    <name type="scientific">Geomonas propionica</name>
    <dbReference type="NCBI Taxonomy" id="2798582"/>
    <lineage>
        <taxon>Bacteria</taxon>
        <taxon>Pseudomonadati</taxon>
        <taxon>Thermodesulfobacteriota</taxon>
        <taxon>Desulfuromonadia</taxon>
        <taxon>Geobacterales</taxon>
        <taxon>Geobacteraceae</taxon>
        <taxon>Geomonas</taxon>
    </lineage>
</organism>